<dbReference type="GO" id="GO:0004523">
    <property type="term" value="F:RNA-DNA hybrid ribonuclease activity"/>
    <property type="evidence" value="ECO:0007669"/>
    <property type="project" value="InterPro"/>
</dbReference>
<dbReference type="PROSITE" id="PS50879">
    <property type="entry name" value="RNASE_H_1"/>
    <property type="match status" value="1"/>
</dbReference>
<reference evidence="2 3" key="1">
    <citation type="journal article" date="2020" name="Biotechnol. Biofuels">
        <title>New insights from the biogas microbiome by comprehensive genome-resolved metagenomics of nearly 1600 species originating from multiple anaerobic digesters.</title>
        <authorList>
            <person name="Campanaro S."/>
            <person name="Treu L."/>
            <person name="Rodriguez-R L.M."/>
            <person name="Kovalovszki A."/>
            <person name="Ziels R.M."/>
            <person name="Maus I."/>
            <person name="Zhu X."/>
            <person name="Kougias P.G."/>
            <person name="Basile A."/>
            <person name="Luo G."/>
            <person name="Schluter A."/>
            <person name="Konstantinidis K.T."/>
            <person name="Angelidaki I."/>
        </authorList>
    </citation>
    <scope>NUCLEOTIDE SEQUENCE [LARGE SCALE GENOMIC DNA]</scope>
    <source>
        <strain evidence="2">AS27yjCOA_202</strain>
    </source>
</reference>
<dbReference type="SUPFAM" id="SSF53098">
    <property type="entry name" value="Ribonuclease H-like"/>
    <property type="match status" value="1"/>
</dbReference>
<dbReference type="GO" id="GO:0003676">
    <property type="term" value="F:nucleic acid binding"/>
    <property type="evidence" value="ECO:0007669"/>
    <property type="project" value="InterPro"/>
</dbReference>
<dbReference type="AlphaFoldDB" id="A0A7X9HSK1"/>
<gene>
    <name evidence="2" type="ORF">GYA37_00430</name>
</gene>
<protein>
    <submittedName>
        <fullName evidence="2">Ribonuclease HI family protein</fullName>
    </submittedName>
</protein>
<dbReference type="Proteomes" id="UP000590542">
    <property type="component" value="Unassembled WGS sequence"/>
</dbReference>
<dbReference type="CDD" id="cd09279">
    <property type="entry name" value="RNase_HI_like"/>
    <property type="match status" value="1"/>
</dbReference>
<feature type="domain" description="RNase H type-1" evidence="1">
    <location>
        <begin position="1"/>
        <end position="133"/>
    </location>
</feature>
<comment type="caution">
    <text evidence="2">The sequence shown here is derived from an EMBL/GenBank/DDBJ whole genome shotgun (WGS) entry which is preliminary data.</text>
</comment>
<dbReference type="PANTHER" id="PTHR48475">
    <property type="entry name" value="RIBONUCLEASE H"/>
    <property type="match status" value="1"/>
</dbReference>
<dbReference type="InterPro" id="IPR012337">
    <property type="entry name" value="RNaseH-like_sf"/>
</dbReference>
<dbReference type="Pfam" id="PF13456">
    <property type="entry name" value="RVT_3"/>
    <property type="match status" value="1"/>
</dbReference>
<sequence length="133" mass="15004">MMKLILYTDGGARGNPGPGAIGVIIKNHEGKVIKEIGKFIGRSTNNEAEYRAIIEGLKECKEKGAKELECFLDSLLVVNQLNGIFKVKDEKIKVFWSEVKELEKSFKEVLYHHIPRSKNYLADKVVNEVLDSI</sequence>
<evidence type="ECO:0000313" key="2">
    <source>
        <dbReference type="EMBL" id="NMB91295.1"/>
    </source>
</evidence>
<dbReference type="PANTHER" id="PTHR48475:SF1">
    <property type="entry name" value="RNASE H TYPE-1 DOMAIN-CONTAINING PROTEIN"/>
    <property type="match status" value="1"/>
</dbReference>
<dbReference type="InterPro" id="IPR036397">
    <property type="entry name" value="RNaseH_sf"/>
</dbReference>
<dbReference type="EMBL" id="JAAZNV010000005">
    <property type="protein sequence ID" value="NMB91295.1"/>
    <property type="molecule type" value="Genomic_DNA"/>
</dbReference>
<proteinExistence type="predicted"/>
<name>A0A7X9HSK1_UNCKA</name>
<organism evidence="2 3">
    <name type="scientific">candidate division WWE3 bacterium</name>
    <dbReference type="NCBI Taxonomy" id="2053526"/>
    <lineage>
        <taxon>Bacteria</taxon>
        <taxon>Katanobacteria</taxon>
    </lineage>
</organism>
<evidence type="ECO:0000259" key="1">
    <source>
        <dbReference type="PROSITE" id="PS50879"/>
    </source>
</evidence>
<evidence type="ECO:0000313" key="3">
    <source>
        <dbReference type="Proteomes" id="UP000590542"/>
    </source>
</evidence>
<dbReference type="Gene3D" id="3.30.420.10">
    <property type="entry name" value="Ribonuclease H-like superfamily/Ribonuclease H"/>
    <property type="match status" value="1"/>
</dbReference>
<dbReference type="InterPro" id="IPR002156">
    <property type="entry name" value="RNaseH_domain"/>
</dbReference>
<accession>A0A7X9HSK1</accession>